<name>C6HM47_AJECH</name>
<dbReference type="EMBL" id="GG692431">
    <property type="protein sequence ID" value="EER38294.1"/>
    <property type="molecule type" value="Genomic_DNA"/>
</dbReference>
<organism evidence="2 3">
    <name type="scientific">Ajellomyces capsulatus (strain H143)</name>
    <name type="common">Darling's disease fungus</name>
    <name type="synonym">Histoplasma capsulatum</name>
    <dbReference type="NCBI Taxonomy" id="544712"/>
    <lineage>
        <taxon>Eukaryota</taxon>
        <taxon>Fungi</taxon>
        <taxon>Dikarya</taxon>
        <taxon>Ascomycota</taxon>
        <taxon>Pezizomycotina</taxon>
        <taxon>Eurotiomycetes</taxon>
        <taxon>Eurotiomycetidae</taxon>
        <taxon>Onygenales</taxon>
        <taxon>Ajellomycetaceae</taxon>
        <taxon>Histoplasma</taxon>
    </lineage>
</organism>
<evidence type="ECO:0000313" key="2">
    <source>
        <dbReference type="EMBL" id="EER38294.1"/>
    </source>
</evidence>
<protein>
    <submittedName>
        <fullName evidence="2">Uncharacterized protein</fullName>
    </submittedName>
</protein>
<feature type="compositionally biased region" description="Basic and acidic residues" evidence="1">
    <location>
        <begin position="23"/>
        <end position="49"/>
    </location>
</feature>
<proteinExistence type="predicted"/>
<accession>C6HM47</accession>
<evidence type="ECO:0000313" key="3">
    <source>
        <dbReference type="Proteomes" id="UP000002624"/>
    </source>
</evidence>
<dbReference type="AlphaFoldDB" id="C6HM47"/>
<feature type="region of interest" description="Disordered" evidence="1">
    <location>
        <begin position="1"/>
        <end position="50"/>
    </location>
</feature>
<dbReference type="VEuPathDB" id="FungiDB:HCDG_07163"/>
<reference evidence="3" key="1">
    <citation type="submission" date="2009-05" db="EMBL/GenBank/DDBJ databases">
        <title>The genome sequence of Ajellomyces capsulatus strain H143.</title>
        <authorList>
            <person name="Champion M."/>
            <person name="Cuomo C.A."/>
            <person name="Ma L.-J."/>
            <person name="Henn M.R."/>
            <person name="Sil A."/>
            <person name="Goldman B."/>
            <person name="Young S.K."/>
            <person name="Kodira C.D."/>
            <person name="Zeng Q."/>
            <person name="Koehrsen M."/>
            <person name="Alvarado L."/>
            <person name="Berlin A.M."/>
            <person name="Borenstein D."/>
            <person name="Chen Z."/>
            <person name="Engels R."/>
            <person name="Freedman E."/>
            <person name="Gellesch M."/>
            <person name="Goldberg J."/>
            <person name="Griggs A."/>
            <person name="Gujja S."/>
            <person name="Heiman D.I."/>
            <person name="Hepburn T.A."/>
            <person name="Howarth C."/>
            <person name="Jen D."/>
            <person name="Larson L."/>
            <person name="Lewis B."/>
            <person name="Mehta T."/>
            <person name="Park D."/>
            <person name="Pearson M."/>
            <person name="Roberts A."/>
            <person name="Saif S."/>
            <person name="Shea T.D."/>
            <person name="Shenoy N."/>
            <person name="Sisk P."/>
            <person name="Stolte C."/>
            <person name="Sykes S."/>
            <person name="Walk T."/>
            <person name="White J."/>
            <person name="Yandava C."/>
            <person name="Klein B."/>
            <person name="McEwen J.G."/>
            <person name="Puccia R."/>
            <person name="Goldman G.H."/>
            <person name="Felipe M.S."/>
            <person name="Nino-Vega G."/>
            <person name="San-Blas G."/>
            <person name="Taylor J.W."/>
            <person name="Mendoza L."/>
            <person name="Galagan J.E."/>
            <person name="Nusbaum C."/>
            <person name="Birren B.W."/>
        </authorList>
    </citation>
    <scope>NUCLEOTIDE SEQUENCE [LARGE SCALE GENOMIC DNA]</scope>
    <source>
        <strain evidence="3">H143</strain>
    </source>
</reference>
<sequence>MSWTIVSRPSQDAAVEPPPDRTTSSKDNDDEHRRDWKLRNTTKGSDKSGVKQCCHTTRYVHHGSSTIIINTLSYFPTSALHLIPIKLHTLHIIHSHFFIDYEIRLRIRVRLEINYEGPCIFVNDSLINKTRIGGSYENSTESSHPEIFDLPLMVVSVRVNVNVNVNGRCPPCQEAQGGKADEA</sequence>
<feature type="compositionally biased region" description="Polar residues" evidence="1">
    <location>
        <begin position="1"/>
        <end position="10"/>
    </location>
</feature>
<dbReference type="HOGENOM" id="CLU_1474772_0_0_1"/>
<gene>
    <name evidence="2" type="ORF">HCDG_07163</name>
</gene>
<evidence type="ECO:0000256" key="1">
    <source>
        <dbReference type="SAM" id="MobiDB-lite"/>
    </source>
</evidence>
<dbReference type="Proteomes" id="UP000002624">
    <property type="component" value="Unassembled WGS sequence"/>
</dbReference>